<dbReference type="InterPro" id="IPR002328">
    <property type="entry name" value="ADH_Zn_CS"/>
</dbReference>
<dbReference type="EC" id="1.1.1.-" evidence="9"/>
<dbReference type="SUPFAM" id="SSF50129">
    <property type="entry name" value="GroES-like"/>
    <property type="match status" value="1"/>
</dbReference>
<evidence type="ECO:0000256" key="5">
    <source>
        <dbReference type="RuleBase" id="RU361277"/>
    </source>
</evidence>
<evidence type="ECO:0000313" key="9">
    <source>
        <dbReference type="EMBL" id="SQI34449.1"/>
    </source>
</evidence>
<dbReference type="InterPro" id="IPR050129">
    <property type="entry name" value="Zn_alcohol_dh"/>
</dbReference>
<evidence type="ECO:0000259" key="8">
    <source>
        <dbReference type="Pfam" id="PF08240"/>
    </source>
</evidence>
<dbReference type="STRING" id="1219011.GCA_001895045_02449"/>
<dbReference type="AlphaFoldDB" id="A0A2X4U739"/>
<dbReference type="PROSITE" id="PS00059">
    <property type="entry name" value="ADH_ZINC"/>
    <property type="match status" value="1"/>
</dbReference>
<feature type="region of interest" description="Disordered" evidence="6">
    <location>
        <begin position="327"/>
        <end position="347"/>
    </location>
</feature>
<organism evidence="9 10">
    <name type="scientific">Rhodococcus coprophilus</name>
    <dbReference type="NCBI Taxonomy" id="38310"/>
    <lineage>
        <taxon>Bacteria</taxon>
        <taxon>Bacillati</taxon>
        <taxon>Actinomycetota</taxon>
        <taxon>Actinomycetes</taxon>
        <taxon>Mycobacteriales</taxon>
        <taxon>Nocardiaceae</taxon>
        <taxon>Rhodococcus</taxon>
    </lineage>
</organism>
<proteinExistence type="inferred from homology"/>
<reference evidence="9 10" key="1">
    <citation type="submission" date="2018-06" db="EMBL/GenBank/DDBJ databases">
        <authorList>
            <consortium name="Pathogen Informatics"/>
            <person name="Doyle S."/>
        </authorList>
    </citation>
    <scope>NUCLEOTIDE SEQUENCE [LARGE SCALE GENOMIC DNA]</scope>
    <source>
        <strain evidence="9 10">NCTC10994</strain>
    </source>
</reference>
<accession>A0A2X4U739</accession>
<evidence type="ECO:0000256" key="3">
    <source>
        <dbReference type="ARBA" id="ARBA00022833"/>
    </source>
</evidence>
<dbReference type="Pfam" id="PF08240">
    <property type="entry name" value="ADH_N"/>
    <property type="match status" value="1"/>
</dbReference>
<comment type="cofactor">
    <cofactor evidence="1 5">
        <name>Zn(2+)</name>
        <dbReference type="ChEBI" id="CHEBI:29105"/>
    </cofactor>
</comment>
<evidence type="ECO:0000259" key="7">
    <source>
        <dbReference type="Pfam" id="PF00107"/>
    </source>
</evidence>
<dbReference type="PANTHER" id="PTHR43401:SF2">
    <property type="entry name" value="L-THREONINE 3-DEHYDROGENASE"/>
    <property type="match status" value="1"/>
</dbReference>
<name>A0A2X4U739_9NOCA</name>
<dbReference type="EMBL" id="LS483468">
    <property type="protein sequence ID" value="SQI34449.1"/>
    <property type="molecule type" value="Genomic_DNA"/>
</dbReference>
<comment type="similarity">
    <text evidence="5">Belongs to the zinc-containing alcohol dehydrogenase family.</text>
</comment>
<dbReference type="EC" id="1.1.1.103" evidence="9"/>
<feature type="domain" description="Alcohol dehydrogenase-like N-terminal" evidence="8">
    <location>
        <begin position="25"/>
        <end position="134"/>
    </location>
</feature>
<dbReference type="SUPFAM" id="SSF51735">
    <property type="entry name" value="NAD(P)-binding Rossmann-fold domains"/>
    <property type="match status" value="1"/>
</dbReference>
<gene>
    <name evidence="9" type="primary">tdh</name>
    <name evidence="9" type="ORF">NCTC10994_02764</name>
</gene>
<dbReference type="GO" id="GO:0008743">
    <property type="term" value="F:L-threonine 3-dehydrogenase activity"/>
    <property type="evidence" value="ECO:0007669"/>
    <property type="project" value="UniProtKB-EC"/>
</dbReference>
<dbReference type="Gene3D" id="3.40.50.720">
    <property type="entry name" value="NAD(P)-binding Rossmann-like Domain"/>
    <property type="match status" value="1"/>
</dbReference>
<protein>
    <submittedName>
        <fullName evidence="9">Zn-containing alcohol dehydrogenase</fullName>
        <ecNumber evidence="9">1.1.1.-</ecNumber>
        <ecNumber evidence="9">1.1.1.103</ecNumber>
    </submittedName>
</protein>
<dbReference type="RefSeq" id="WP_072700882.1">
    <property type="nucleotide sequence ID" value="NZ_JAFBBL010000001.1"/>
</dbReference>
<keyword evidence="2 5" id="KW-0479">Metal-binding</keyword>
<dbReference type="Proteomes" id="UP000249091">
    <property type="component" value="Chromosome 1"/>
</dbReference>
<evidence type="ECO:0000256" key="2">
    <source>
        <dbReference type="ARBA" id="ARBA00022723"/>
    </source>
</evidence>
<evidence type="ECO:0000256" key="1">
    <source>
        <dbReference type="ARBA" id="ARBA00001947"/>
    </source>
</evidence>
<dbReference type="InterPro" id="IPR011032">
    <property type="entry name" value="GroES-like_sf"/>
</dbReference>
<dbReference type="KEGG" id="rcr:NCTC10994_02764"/>
<evidence type="ECO:0000256" key="6">
    <source>
        <dbReference type="SAM" id="MobiDB-lite"/>
    </source>
</evidence>
<dbReference type="Pfam" id="PF00107">
    <property type="entry name" value="ADH_zinc_N"/>
    <property type="match status" value="1"/>
</dbReference>
<feature type="domain" description="Alcohol dehydrogenase-like C-terminal" evidence="7">
    <location>
        <begin position="172"/>
        <end position="294"/>
    </location>
</feature>
<dbReference type="InterPro" id="IPR036291">
    <property type="entry name" value="NAD(P)-bd_dom_sf"/>
</dbReference>
<sequence>MGIAAVIVPERALEVTEVDWGPCAPGEVRIEVAYCGVCGSDLHLFFDPPDPLTGHVLGHEFSGIVSEAAADVEGWNPGDRVVVRPIDDCGDCTACRSEDGVCLTGLVRGPGLGRPGGLAESVTVPAGMLHRIPEDLSLRDAALTEPLAVAVRAVAQSEVVPGDGVVVFGADPIGLLVVEVLRARGITDVLVIEPNDARRALASGSGVRTATPGRVREEAAAFANGPRAVLECSGHPGCAQNAVDLLGYRGRLVIVGISSVPSEVLLSQVSMFEMTIVGSTAYSERDFDEALGHLAAGRIRADALVTSVVGLDRVDAKLRELSDGTGPDIKVLVQPTDPGSHDPRKST</sequence>
<dbReference type="Gene3D" id="3.90.180.10">
    <property type="entry name" value="Medium-chain alcohol dehydrogenases, catalytic domain"/>
    <property type="match status" value="1"/>
</dbReference>
<evidence type="ECO:0000313" key="10">
    <source>
        <dbReference type="Proteomes" id="UP000249091"/>
    </source>
</evidence>
<evidence type="ECO:0000256" key="4">
    <source>
        <dbReference type="ARBA" id="ARBA00023002"/>
    </source>
</evidence>
<dbReference type="InterPro" id="IPR013149">
    <property type="entry name" value="ADH-like_C"/>
</dbReference>
<keyword evidence="4 9" id="KW-0560">Oxidoreductase</keyword>
<dbReference type="GO" id="GO:0008270">
    <property type="term" value="F:zinc ion binding"/>
    <property type="evidence" value="ECO:0007669"/>
    <property type="project" value="InterPro"/>
</dbReference>
<keyword evidence="10" id="KW-1185">Reference proteome</keyword>
<dbReference type="InterPro" id="IPR013154">
    <property type="entry name" value="ADH-like_N"/>
</dbReference>
<dbReference type="PANTHER" id="PTHR43401">
    <property type="entry name" value="L-THREONINE 3-DEHYDROGENASE"/>
    <property type="match status" value="1"/>
</dbReference>
<keyword evidence="3 5" id="KW-0862">Zinc</keyword>